<dbReference type="AlphaFoldDB" id="A0A3M3YMM1"/>
<reference evidence="4 5" key="1">
    <citation type="submission" date="2018-08" db="EMBL/GenBank/DDBJ databases">
        <title>Recombination of ecologically and evolutionarily significant loci maintains genetic cohesion in the Pseudomonas syringae species complex.</title>
        <authorList>
            <person name="Dillon M."/>
            <person name="Thakur S."/>
            <person name="Almeida R.N.D."/>
            <person name="Weir B.S."/>
            <person name="Guttman D.S."/>
        </authorList>
    </citation>
    <scope>NUCLEOTIDE SEQUENCE [LARGE SCALE GENOMIC DNA]</scope>
    <source>
        <strain evidence="4 5">ICMP 8902</strain>
    </source>
</reference>
<keyword evidence="2" id="KW-0106">Calcium</keyword>
<evidence type="ECO:0000313" key="5">
    <source>
        <dbReference type="Proteomes" id="UP000279372"/>
    </source>
</evidence>
<evidence type="ECO:0000256" key="1">
    <source>
        <dbReference type="ARBA" id="ARBA00022723"/>
    </source>
</evidence>
<dbReference type="RefSeq" id="WP_122223409.1">
    <property type="nucleotide sequence ID" value="NZ_RBQB01000267.1"/>
</dbReference>
<keyword evidence="1" id="KW-0479">Metal-binding</keyword>
<protein>
    <submittedName>
        <fullName evidence="4">Putative Type IV pilus-associated protein</fullName>
    </submittedName>
</protein>
<proteinExistence type="predicted"/>
<dbReference type="Pfam" id="PF05567">
    <property type="entry name" value="T4P_PilY1"/>
    <property type="match status" value="1"/>
</dbReference>
<evidence type="ECO:0000259" key="3">
    <source>
        <dbReference type="Pfam" id="PF05567"/>
    </source>
</evidence>
<dbReference type="Gene3D" id="3.40.50.410">
    <property type="entry name" value="von Willebrand factor, type A domain"/>
    <property type="match status" value="1"/>
</dbReference>
<feature type="domain" description="PilY1 beta-propeller" evidence="3">
    <location>
        <begin position="568"/>
        <end position="897"/>
    </location>
</feature>
<evidence type="ECO:0000313" key="4">
    <source>
        <dbReference type="EMBL" id="RMO83800.1"/>
    </source>
</evidence>
<dbReference type="GO" id="GO:0046872">
    <property type="term" value="F:metal ion binding"/>
    <property type="evidence" value="ECO:0007669"/>
    <property type="project" value="UniProtKB-KW"/>
</dbReference>
<evidence type="ECO:0000256" key="2">
    <source>
        <dbReference type="ARBA" id="ARBA00022837"/>
    </source>
</evidence>
<sequence>MPTVKGLRGALKYLYGAVLVLYLTTPVYAFTPAQVPLLSASAVPPNLMLMVDNSGSMYNIIWATGFDPTVANRPSIIYAQPASCGFFNCRGVSIQGDDTLSLDSAGPYTCNNNYTYIARDNVGYCLKLPDPAGDANESATRYTADYLSYLIDLTRAANTNVKDFTLNNIIPNDYRINVARNVSLKLVENNKSLRIGLAGFNPPTNADPGRGGKISREITDLSPVASNPYNNGGVSQTQANTNTDALNNAIKALRGDSNTPLAETYYEITRYFRGMTPYYGYTGAPTTYTSPIQYRCQKNFGVVITDGLPTYDRTFPTNDPEDVLNTSRSLPNWDLNAANDGANLNGDGEGDTLYLDDIAKFAYDIDMRRATSTPATDLTKKSWDTDGFVQQNMSTYTIGFTAANQMLIDAADNDHGHGKYFQTNDSAGLNSALNLALSDIYAKAGSGGGGASNSSTLQAGTLFFQTLYDPSDWHGTINAFQLDATTGATGALAWTSDTTILASSTPVPTYESWNTLSSATIALNFTALSPAQQTAFTATLPTGVNGSQMIAWAKGTANAALRTRTRVLGDLINTNLVVTSASDKTSTDYGTSTSYSDYLTTKASKMNSSLLANANDGFFNVITPGTGKRTYAYMPSTAVNSLATVAATNYGAGTHKFTVDGQITVFDTQTGPSATWRTVAASGLGAGGKAFFAIRLFEGTTNNVGALWEVKAPDTSDTNNKFNNLGYTYSRPEAARMDDGTGIVVVGNGYGSFTGRASLFVLNASTGALIAEIPTPVTGSETDNGLSSVKLRVNSQNVVQAAYAGDLKGRLWKFDLSSTAASGWKVAFNGTPLFTAPLGASQPITVQPLMLDHPLNGKIIYVGTGKFLETADKQTNAQQDFYAIWDADSGVGGITESNLQIQQISTSVVGSGATYYTSTANKVDWTSKKGWYMPLSTVAPFVGERIIFPAQTIRGRIAFTTAAVNSTDPCESTGTGRLFEVDAATGGMLTYRFLDTDGDGDITNNDTLVSGISFGAGIPSLASYVESSARAVTYVMDSSGKLSGLTEPLSGTGTAYQRIMWRQIQ</sequence>
<dbReference type="InterPro" id="IPR036465">
    <property type="entry name" value="vWFA_dom_sf"/>
</dbReference>
<dbReference type="Proteomes" id="UP000279372">
    <property type="component" value="Unassembled WGS sequence"/>
</dbReference>
<comment type="caution">
    <text evidence="4">The sequence shown here is derived from an EMBL/GenBank/DDBJ whole genome shotgun (WGS) entry which is preliminary data.</text>
</comment>
<dbReference type="EMBL" id="RBQB01000267">
    <property type="protein sequence ID" value="RMO83800.1"/>
    <property type="molecule type" value="Genomic_DNA"/>
</dbReference>
<organism evidence="4 5">
    <name type="scientific">Pseudomonas syringae pv. philadelphi</name>
    <dbReference type="NCBI Taxonomy" id="251706"/>
    <lineage>
        <taxon>Bacteria</taxon>
        <taxon>Pseudomonadati</taxon>
        <taxon>Pseudomonadota</taxon>
        <taxon>Gammaproteobacteria</taxon>
        <taxon>Pseudomonadales</taxon>
        <taxon>Pseudomonadaceae</taxon>
        <taxon>Pseudomonas</taxon>
    </lineage>
</organism>
<name>A0A3M3YMM1_9PSED</name>
<gene>
    <name evidence="4" type="ORF">ALQ33_02497</name>
</gene>
<accession>A0A3M3YMM1</accession>
<dbReference type="InterPro" id="IPR008707">
    <property type="entry name" value="B-propeller_PilY1"/>
</dbReference>